<dbReference type="EMBL" id="JAUCMX010000011">
    <property type="protein sequence ID" value="KAK3531031.1"/>
    <property type="molecule type" value="Genomic_DNA"/>
</dbReference>
<comment type="caution">
    <text evidence="1">The sequence shown here is derived from an EMBL/GenBank/DDBJ whole genome shotgun (WGS) entry which is preliminary data.</text>
</comment>
<organism evidence="1 2">
    <name type="scientific">Hemibagrus guttatus</name>
    <dbReference type="NCBI Taxonomy" id="175788"/>
    <lineage>
        <taxon>Eukaryota</taxon>
        <taxon>Metazoa</taxon>
        <taxon>Chordata</taxon>
        <taxon>Craniata</taxon>
        <taxon>Vertebrata</taxon>
        <taxon>Euteleostomi</taxon>
        <taxon>Actinopterygii</taxon>
        <taxon>Neopterygii</taxon>
        <taxon>Teleostei</taxon>
        <taxon>Ostariophysi</taxon>
        <taxon>Siluriformes</taxon>
        <taxon>Bagridae</taxon>
        <taxon>Hemibagrus</taxon>
    </lineage>
</organism>
<dbReference type="Proteomes" id="UP001274896">
    <property type="component" value="Unassembled WGS sequence"/>
</dbReference>
<sequence length="70" mass="7848">MLYGLETVSLRKRQESELEVAALKMLRSSPEPGPKSRVPCGYGMSTLTNHFVTVKHYMAKDSRSSGKVIY</sequence>
<evidence type="ECO:0000313" key="2">
    <source>
        <dbReference type="Proteomes" id="UP001274896"/>
    </source>
</evidence>
<dbReference type="AlphaFoldDB" id="A0AAE0V2J9"/>
<evidence type="ECO:0000313" key="1">
    <source>
        <dbReference type="EMBL" id="KAK3531031.1"/>
    </source>
</evidence>
<reference evidence="1" key="1">
    <citation type="submission" date="2023-06" db="EMBL/GenBank/DDBJ databases">
        <title>Male Hemibagrus guttatus genome.</title>
        <authorList>
            <person name="Bian C."/>
        </authorList>
    </citation>
    <scope>NUCLEOTIDE SEQUENCE</scope>
    <source>
        <strain evidence="1">Male_cb2023</strain>
        <tissue evidence="1">Muscle</tissue>
    </source>
</reference>
<name>A0AAE0V2J9_9TELE</name>
<gene>
    <name evidence="1" type="ORF">QTP70_007877</name>
</gene>
<protein>
    <submittedName>
        <fullName evidence="1">Uncharacterized protein</fullName>
    </submittedName>
</protein>
<keyword evidence="2" id="KW-1185">Reference proteome</keyword>
<proteinExistence type="predicted"/>
<accession>A0AAE0V2J9</accession>